<feature type="transmembrane region" description="Helical" evidence="1">
    <location>
        <begin position="220"/>
        <end position="243"/>
    </location>
</feature>
<dbReference type="EMBL" id="JAEEGB010000014">
    <property type="protein sequence ID" value="MBI6873602.1"/>
    <property type="molecule type" value="Genomic_DNA"/>
</dbReference>
<gene>
    <name evidence="2" type="ORF">I6U51_12920</name>
</gene>
<evidence type="ECO:0000313" key="3">
    <source>
        <dbReference type="Proteomes" id="UP000622687"/>
    </source>
</evidence>
<feature type="transmembrane region" description="Helical" evidence="1">
    <location>
        <begin position="255"/>
        <end position="272"/>
    </location>
</feature>
<feature type="transmembrane region" description="Helical" evidence="1">
    <location>
        <begin position="365"/>
        <end position="386"/>
    </location>
</feature>
<feature type="transmembrane region" description="Helical" evidence="1">
    <location>
        <begin position="308"/>
        <end position="330"/>
    </location>
</feature>
<name>A0A934HZY1_9CLOT</name>
<comment type="caution">
    <text evidence="2">The sequence shown here is derived from an EMBL/GenBank/DDBJ whole genome shotgun (WGS) entry which is preliminary data.</text>
</comment>
<accession>A0A934HZY1</accession>
<feature type="transmembrane region" description="Helical" evidence="1">
    <location>
        <begin position="336"/>
        <end position="353"/>
    </location>
</feature>
<protein>
    <submittedName>
        <fullName evidence="2">Uncharacterized protein</fullName>
    </submittedName>
</protein>
<sequence length="484" mass="56315">MIFKEKYKRYINLYIKFMMILIFILVCLCGVLQPIMADDYVYYNDVHNLGLLKYMNKYYFNWSGRVFSTFTIGIIMKNDFINNFIGILNGIVLILVIFLSLIIALKRKPKVFSEDRLTFLLIFCTAWFGMPVLAECFYWKTGAAFYSYPICLALIFTLPYVFYIKNFNCKYSKYKALFSIVMFLLGIIVGFSHEQIFVAIFFSSIVFYRHCFKKVKHKEIPLYLILGTIGFIIGGMILICAPGNFARMKTAEASALYKVAALGGYFLIYYFINGAQKLWIWIVTILLVVYIIKIQSPKKHLFTRNIKWCLFWIVVAFCSIAPMFVLASSVTARTCSSFIIFLCIALAALLNWDSDTLNKFNKSRLGIIVTVFLVNILFGDLLVGVANNYMLDNQLKKRDSYIVTQKSKGIKDIEVAPFDIYPHVATYIYDIKIDPNHWTNISVKDYYNINSIKINYSLQKHEVEESLDIVESIKHYWENKFKKK</sequence>
<dbReference type="Proteomes" id="UP000622687">
    <property type="component" value="Unassembled WGS sequence"/>
</dbReference>
<feature type="transmembrane region" description="Helical" evidence="1">
    <location>
        <begin position="278"/>
        <end position="296"/>
    </location>
</feature>
<evidence type="ECO:0000313" key="2">
    <source>
        <dbReference type="EMBL" id="MBI6873602.1"/>
    </source>
</evidence>
<keyword evidence="1" id="KW-1133">Transmembrane helix</keyword>
<feature type="transmembrane region" description="Helical" evidence="1">
    <location>
        <begin position="117"/>
        <end position="140"/>
    </location>
</feature>
<dbReference type="Pfam" id="PF19528">
    <property type="entry name" value="DUF6056"/>
    <property type="match status" value="1"/>
</dbReference>
<dbReference type="InterPro" id="IPR045691">
    <property type="entry name" value="DUF6056"/>
</dbReference>
<keyword evidence="1" id="KW-0472">Membrane</keyword>
<evidence type="ECO:0000256" key="1">
    <source>
        <dbReference type="SAM" id="Phobius"/>
    </source>
</evidence>
<keyword evidence="3" id="KW-1185">Reference proteome</keyword>
<dbReference type="RefSeq" id="WP_211143027.1">
    <property type="nucleotide sequence ID" value="NZ_JAEEGB010000014.1"/>
</dbReference>
<organism evidence="2 3">
    <name type="scientific">Clostridium aciditolerans</name>
    <dbReference type="NCBI Taxonomy" id="339861"/>
    <lineage>
        <taxon>Bacteria</taxon>
        <taxon>Bacillati</taxon>
        <taxon>Bacillota</taxon>
        <taxon>Clostridia</taxon>
        <taxon>Eubacteriales</taxon>
        <taxon>Clostridiaceae</taxon>
        <taxon>Clostridium</taxon>
    </lineage>
</organism>
<keyword evidence="1" id="KW-0812">Transmembrane</keyword>
<proteinExistence type="predicted"/>
<feature type="transmembrane region" description="Helical" evidence="1">
    <location>
        <begin position="84"/>
        <end position="105"/>
    </location>
</feature>
<feature type="transmembrane region" description="Helical" evidence="1">
    <location>
        <begin position="146"/>
        <end position="164"/>
    </location>
</feature>
<reference evidence="2" key="1">
    <citation type="submission" date="2020-12" db="EMBL/GenBank/DDBJ databases">
        <title>Clostridium thailandense sp. nov., a novel acetogenic bacterium isolated from peat land soil in Thailand.</title>
        <authorList>
            <person name="Chaikitkaew S."/>
            <person name="Birkeland N.K."/>
        </authorList>
    </citation>
    <scope>NUCLEOTIDE SEQUENCE</scope>
    <source>
        <strain evidence="2">DSM 17425</strain>
    </source>
</reference>
<feature type="transmembrane region" description="Helical" evidence="1">
    <location>
        <begin position="176"/>
        <end position="208"/>
    </location>
</feature>
<dbReference type="AlphaFoldDB" id="A0A934HZY1"/>